<evidence type="ECO:0000256" key="7">
    <source>
        <dbReference type="RuleBase" id="RU365090"/>
    </source>
</evidence>
<keyword evidence="7" id="KW-0460">Magnesium</keyword>
<dbReference type="Gene3D" id="2.40.340.10">
    <property type="entry name" value="MoeA, C-terminal, domain IV"/>
    <property type="match status" value="1"/>
</dbReference>
<dbReference type="Pfam" id="PF03454">
    <property type="entry name" value="MoeA_C"/>
    <property type="match status" value="1"/>
</dbReference>
<dbReference type="PANTHER" id="PTHR10192:SF5">
    <property type="entry name" value="GEPHYRIN"/>
    <property type="match status" value="1"/>
</dbReference>
<evidence type="ECO:0000313" key="10">
    <source>
        <dbReference type="EMBL" id="SDP43140.1"/>
    </source>
</evidence>
<dbReference type="Pfam" id="PF03453">
    <property type="entry name" value="MoeA_N"/>
    <property type="match status" value="1"/>
</dbReference>
<dbReference type="Gene3D" id="3.90.105.10">
    <property type="entry name" value="Molybdopterin biosynthesis moea protein, domain 2"/>
    <property type="match status" value="1"/>
</dbReference>
<dbReference type="Gene3D" id="2.170.190.11">
    <property type="entry name" value="Molybdopterin biosynthesis moea protein, domain 3"/>
    <property type="match status" value="1"/>
</dbReference>
<name>A0A1H0SN42_9ACTN</name>
<keyword evidence="7" id="KW-0479">Metal-binding</keyword>
<dbReference type="InterPro" id="IPR036688">
    <property type="entry name" value="MoeA_C_domain_IV_sf"/>
</dbReference>
<dbReference type="CDD" id="cd00887">
    <property type="entry name" value="MoeA"/>
    <property type="match status" value="1"/>
</dbReference>
<dbReference type="InterPro" id="IPR001453">
    <property type="entry name" value="MoaB/Mog_dom"/>
</dbReference>
<dbReference type="GO" id="GO:0006777">
    <property type="term" value="P:Mo-molybdopterin cofactor biosynthetic process"/>
    <property type="evidence" value="ECO:0007669"/>
    <property type="project" value="UniProtKB-UniRule"/>
</dbReference>
<keyword evidence="11" id="KW-1185">Reference proteome</keyword>
<dbReference type="Proteomes" id="UP000199341">
    <property type="component" value="Unassembled WGS sequence"/>
</dbReference>
<evidence type="ECO:0000256" key="1">
    <source>
        <dbReference type="ARBA" id="ARBA00002901"/>
    </source>
</evidence>
<dbReference type="InterPro" id="IPR005111">
    <property type="entry name" value="MoeA_C_domain_IV"/>
</dbReference>
<dbReference type="InterPro" id="IPR005110">
    <property type="entry name" value="MoeA_linker/N"/>
</dbReference>
<keyword evidence="7 10" id="KW-0808">Transferase</keyword>
<keyword evidence="4 7" id="KW-0500">Molybdenum</keyword>
<dbReference type="PANTHER" id="PTHR10192">
    <property type="entry name" value="MOLYBDOPTERIN BIOSYNTHESIS PROTEIN"/>
    <property type="match status" value="1"/>
</dbReference>
<feature type="domain" description="MoaB/Mog" evidence="9">
    <location>
        <begin position="187"/>
        <end position="334"/>
    </location>
</feature>
<comment type="function">
    <text evidence="1 7">Catalyzes the insertion of molybdate into adenylated molybdopterin with the concomitant release of AMP.</text>
</comment>
<dbReference type="InterPro" id="IPR036425">
    <property type="entry name" value="MoaB/Mog-like_dom_sf"/>
</dbReference>
<feature type="region of interest" description="Disordered" evidence="8">
    <location>
        <begin position="1"/>
        <end position="21"/>
    </location>
</feature>
<dbReference type="InterPro" id="IPR036135">
    <property type="entry name" value="MoeA_linker/N_sf"/>
</dbReference>
<dbReference type="SMART" id="SM00852">
    <property type="entry name" value="MoCF_biosynth"/>
    <property type="match status" value="1"/>
</dbReference>
<dbReference type="STRING" id="310781.SAMN05216259_1306"/>
<evidence type="ECO:0000256" key="6">
    <source>
        <dbReference type="ARBA" id="ARBA00047317"/>
    </source>
</evidence>
<dbReference type="RefSeq" id="WP_245771854.1">
    <property type="nucleotide sequence ID" value="NZ_FNIE01000030.1"/>
</dbReference>
<dbReference type="UniPathway" id="UPA00344"/>
<dbReference type="AlphaFoldDB" id="A0A1H0SN42"/>
<evidence type="ECO:0000259" key="9">
    <source>
        <dbReference type="SMART" id="SM00852"/>
    </source>
</evidence>
<comment type="pathway">
    <text evidence="2 7">Cofactor biosynthesis; molybdopterin biosynthesis.</text>
</comment>
<dbReference type="GO" id="GO:0005829">
    <property type="term" value="C:cytosol"/>
    <property type="evidence" value="ECO:0007669"/>
    <property type="project" value="TreeGrafter"/>
</dbReference>
<evidence type="ECO:0000256" key="3">
    <source>
        <dbReference type="ARBA" id="ARBA00010763"/>
    </source>
</evidence>
<comment type="catalytic activity">
    <reaction evidence="6">
        <text>adenylyl-molybdopterin + molybdate = Mo-molybdopterin + AMP + H(+)</text>
        <dbReference type="Rhea" id="RHEA:35047"/>
        <dbReference type="ChEBI" id="CHEBI:15378"/>
        <dbReference type="ChEBI" id="CHEBI:36264"/>
        <dbReference type="ChEBI" id="CHEBI:62727"/>
        <dbReference type="ChEBI" id="CHEBI:71302"/>
        <dbReference type="ChEBI" id="CHEBI:456215"/>
        <dbReference type="EC" id="2.10.1.1"/>
    </reaction>
</comment>
<evidence type="ECO:0000256" key="2">
    <source>
        <dbReference type="ARBA" id="ARBA00005046"/>
    </source>
</evidence>
<evidence type="ECO:0000256" key="5">
    <source>
        <dbReference type="ARBA" id="ARBA00023150"/>
    </source>
</evidence>
<sequence length="409" mass="41711">MTAPVEAEAQGKGRAGGKGTPWPVARALAATAATPLPPLTVPLKRARGRVLATPLTARQPHPAFDTAAMDGYAVRGEPPWTLVGSALAGGEPAPPLRCGEALEIATGAPTPPGTTAVVPYEHATVRARTVTPRQPGTSRTHIRHTGEECPAGREVLPRGTVVTPAAVGLAASLGCDSLTVHAVPQVALLLTGDELARSGLPPHGRVRDALGPLLPGLVEWAGGAPRPVTYLPDGRAPLVTELARSAGRFGPQEPAPGTDVIAVCGASSRGPADHLRPALGELGAQLLVDSVACRPGHPQLLAQLPGGTYVVGLPGNPYAALAAAMTLLIPLLGTLAGRPAPTRRTARLARPLRTDPSRTWLVPVVVEDGLATPVGHDHPALLWGAALADALAVLPPGGADDVELLPLPR</sequence>
<organism evidence="10 11">
    <name type="scientific">Actinacidiphila guanduensis</name>
    <dbReference type="NCBI Taxonomy" id="310781"/>
    <lineage>
        <taxon>Bacteria</taxon>
        <taxon>Bacillati</taxon>
        <taxon>Actinomycetota</taxon>
        <taxon>Actinomycetes</taxon>
        <taxon>Kitasatosporales</taxon>
        <taxon>Streptomycetaceae</taxon>
        <taxon>Actinacidiphila</taxon>
    </lineage>
</organism>
<dbReference type="SUPFAM" id="SSF63882">
    <property type="entry name" value="MoeA N-terminal region -like"/>
    <property type="match status" value="1"/>
</dbReference>
<dbReference type="GO" id="GO:0046872">
    <property type="term" value="F:metal ion binding"/>
    <property type="evidence" value="ECO:0007669"/>
    <property type="project" value="UniProtKB-UniRule"/>
</dbReference>
<dbReference type="EC" id="2.10.1.1" evidence="7"/>
<comment type="cofactor">
    <cofactor evidence="7">
        <name>Mg(2+)</name>
        <dbReference type="ChEBI" id="CHEBI:18420"/>
    </cofactor>
</comment>
<dbReference type="SUPFAM" id="SSF53218">
    <property type="entry name" value="Molybdenum cofactor biosynthesis proteins"/>
    <property type="match status" value="1"/>
</dbReference>
<accession>A0A1H0SN42</accession>
<comment type="similarity">
    <text evidence="3 7">Belongs to the MoeA family.</text>
</comment>
<evidence type="ECO:0000313" key="11">
    <source>
        <dbReference type="Proteomes" id="UP000199341"/>
    </source>
</evidence>
<dbReference type="Pfam" id="PF00994">
    <property type="entry name" value="MoCF_biosynth"/>
    <property type="match status" value="1"/>
</dbReference>
<evidence type="ECO:0000256" key="4">
    <source>
        <dbReference type="ARBA" id="ARBA00022505"/>
    </source>
</evidence>
<keyword evidence="5 7" id="KW-0501">Molybdenum cofactor biosynthesis</keyword>
<dbReference type="InterPro" id="IPR038987">
    <property type="entry name" value="MoeA-like"/>
</dbReference>
<dbReference type="Gene3D" id="3.40.980.10">
    <property type="entry name" value="MoaB/Mog-like domain"/>
    <property type="match status" value="1"/>
</dbReference>
<dbReference type="EMBL" id="FNIE01000030">
    <property type="protein sequence ID" value="SDP43140.1"/>
    <property type="molecule type" value="Genomic_DNA"/>
</dbReference>
<dbReference type="SUPFAM" id="SSF63867">
    <property type="entry name" value="MoeA C-terminal domain-like"/>
    <property type="match status" value="1"/>
</dbReference>
<evidence type="ECO:0000256" key="8">
    <source>
        <dbReference type="SAM" id="MobiDB-lite"/>
    </source>
</evidence>
<gene>
    <name evidence="10" type="ORF">SAMN05216259_1306</name>
</gene>
<dbReference type="GO" id="GO:0061599">
    <property type="term" value="F:molybdopterin molybdotransferase activity"/>
    <property type="evidence" value="ECO:0007669"/>
    <property type="project" value="UniProtKB-UniRule"/>
</dbReference>
<proteinExistence type="inferred from homology"/>
<protein>
    <recommendedName>
        <fullName evidence="7">Molybdopterin molybdenumtransferase</fullName>
        <ecNumber evidence="7">2.10.1.1</ecNumber>
    </recommendedName>
</protein>
<reference evidence="10 11" key="1">
    <citation type="submission" date="2016-10" db="EMBL/GenBank/DDBJ databases">
        <authorList>
            <person name="de Groot N.N."/>
        </authorList>
    </citation>
    <scope>NUCLEOTIDE SEQUENCE [LARGE SCALE GENOMIC DNA]</scope>
    <source>
        <strain evidence="10 11">CGMCC 4.2022</strain>
    </source>
</reference>